<dbReference type="InterPro" id="IPR036770">
    <property type="entry name" value="Ankyrin_rpt-contain_sf"/>
</dbReference>
<proteinExistence type="predicted"/>
<sequence length="386" mass="42608">MYSKIFSLRSAPLFFFLNYLSPLSFFPPQNHSITMWNQGDHDKPKINNDQSDDEDGHSGEYVNPAFELTSMPSSSRSPLSGPQSIEARDETMDDDGRSMSTAMSTSNKIRFSKHGLQLQPVDDESVYGKSSTSSSDAMSEISDHTRSTVSLKVVIDSNVDGHQKTPRDHDDDLAVEPDHANFMNSKLSFLDTGKEQGDEKSVKGGFLGNVKTKFPKRKRNKLGRVTSPILMSNLVDSVRRGDLENMKDLLTENSSFNLSKLDKSNLALLHYASIQDRDFIARELLQRGADVDVLNLDIKATPLHAAARMNSVNVAHVLLARCADIDRKTSTGLTPLHISARRGHKEMTNILLTLGRADVHARDAENGTALHLGAMSGNIAVCRLLV</sequence>
<feature type="compositionally biased region" description="Low complexity" evidence="4">
    <location>
        <begin position="70"/>
        <end position="84"/>
    </location>
</feature>
<dbReference type="PANTHER" id="PTHR24198:SF165">
    <property type="entry name" value="ANKYRIN REPEAT-CONTAINING PROTEIN-RELATED"/>
    <property type="match status" value="1"/>
</dbReference>
<feature type="repeat" description="ANK" evidence="3">
    <location>
        <begin position="365"/>
        <end position="386"/>
    </location>
</feature>
<reference evidence="5" key="2">
    <citation type="submission" date="2021-01" db="UniProtKB">
        <authorList>
            <consortium name="EnsemblMetazoa"/>
        </authorList>
    </citation>
    <scope>IDENTIFICATION</scope>
</reference>
<dbReference type="KEGG" id="spu:115923793"/>
<feature type="region of interest" description="Disordered" evidence="4">
    <location>
        <begin position="123"/>
        <end position="146"/>
    </location>
</feature>
<keyword evidence="2 3" id="KW-0040">ANK repeat</keyword>
<feature type="repeat" description="ANK" evidence="3">
    <location>
        <begin position="331"/>
        <end position="355"/>
    </location>
</feature>
<keyword evidence="6" id="KW-1185">Reference proteome</keyword>
<dbReference type="Pfam" id="PF13637">
    <property type="entry name" value="Ank_4"/>
    <property type="match status" value="1"/>
</dbReference>
<keyword evidence="1" id="KW-0677">Repeat</keyword>
<feature type="repeat" description="ANK" evidence="3">
    <location>
        <begin position="264"/>
        <end position="296"/>
    </location>
</feature>
<dbReference type="InterPro" id="IPR002110">
    <property type="entry name" value="Ankyrin_rpt"/>
</dbReference>
<feature type="compositionally biased region" description="Polar residues" evidence="4">
    <location>
        <begin position="128"/>
        <end position="137"/>
    </location>
</feature>
<feature type="repeat" description="ANK" evidence="3">
    <location>
        <begin position="298"/>
        <end position="330"/>
    </location>
</feature>
<evidence type="ECO:0000256" key="3">
    <source>
        <dbReference type="PROSITE-ProRule" id="PRU00023"/>
    </source>
</evidence>
<dbReference type="PANTHER" id="PTHR24198">
    <property type="entry name" value="ANKYRIN REPEAT AND PROTEIN KINASE DOMAIN-CONTAINING PROTEIN"/>
    <property type="match status" value="1"/>
</dbReference>
<accession>A0A7M7NV20</accession>
<evidence type="ECO:0000256" key="2">
    <source>
        <dbReference type="ARBA" id="ARBA00023043"/>
    </source>
</evidence>
<evidence type="ECO:0000313" key="5">
    <source>
        <dbReference type="EnsemblMetazoa" id="XP_030840971"/>
    </source>
</evidence>
<dbReference type="Pfam" id="PF12796">
    <property type="entry name" value="Ank_2"/>
    <property type="match status" value="1"/>
</dbReference>
<dbReference type="PROSITE" id="PS50297">
    <property type="entry name" value="ANK_REP_REGION"/>
    <property type="match status" value="3"/>
</dbReference>
<feature type="compositionally biased region" description="Basic and acidic residues" evidence="4">
    <location>
        <begin position="86"/>
        <end position="97"/>
    </location>
</feature>
<dbReference type="RefSeq" id="XP_030840971.1">
    <property type="nucleotide sequence ID" value="XM_030985111.1"/>
</dbReference>
<dbReference type="PROSITE" id="PS50088">
    <property type="entry name" value="ANK_REPEAT"/>
    <property type="match status" value="4"/>
</dbReference>
<dbReference type="Gene3D" id="1.25.40.20">
    <property type="entry name" value="Ankyrin repeat-containing domain"/>
    <property type="match status" value="1"/>
</dbReference>
<dbReference type="EnsemblMetazoa" id="XM_030985111">
    <property type="protein sequence ID" value="XP_030840971"/>
    <property type="gene ID" value="LOC115923793"/>
</dbReference>
<evidence type="ECO:0000256" key="4">
    <source>
        <dbReference type="SAM" id="MobiDB-lite"/>
    </source>
</evidence>
<name>A0A7M7NV20_STRPU</name>
<dbReference type="GeneID" id="115923793"/>
<evidence type="ECO:0000313" key="6">
    <source>
        <dbReference type="Proteomes" id="UP000007110"/>
    </source>
</evidence>
<protein>
    <submittedName>
        <fullName evidence="5">Uncharacterized protein</fullName>
    </submittedName>
</protein>
<dbReference type="SMART" id="SM00248">
    <property type="entry name" value="ANK"/>
    <property type="match status" value="4"/>
</dbReference>
<evidence type="ECO:0000256" key="1">
    <source>
        <dbReference type="ARBA" id="ARBA00022737"/>
    </source>
</evidence>
<reference evidence="6" key="1">
    <citation type="submission" date="2015-02" db="EMBL/GenBank/DDBJ databases">
        <title>Genome sequencing for Strongylocentrotus purpuratus.</title>
        <authorList>
            <person name="Murali S."/>
            <person name="Liu Y."/>
            <person name="Vee V."/>
            <person name="English A."/>
            <person name="Wang M."/>
            <person name="Skinner E."/>
            <person name="Han Y."/>
            <person name="Muzny D.M."/>
            <person name="Worley K.C."/>
            <person name="Gibbs R.A."/>
        </authorList>
    </citation>
    <scope>NUCLEOTIDE SEQUENCE</scope>
</reference>
<dbReference type="SUPFAM" id="SSF48403">
    <property type="entry name" value="Ankyrin repeat"/>
    <property type="match status" value="1"/>
</dbReference>
<feature type="region of interest" description="Disordered" evidence="4">
    <location>
        <begin position="36"/>
        <end position="103"/>
    </location>
</feature>
<dbReference type="InParanoid" id="A0A7M7NV20"/>
<organism evidence="5 6">
    <name type="scientific">Strongylocentrotus purpuratus</name>
    <name type="common">Purple sea urchin</name>
    <dbReference type="NCBI Taxonomy" id="7668"/>
    <lineage>
        <taxon>Eukaryota</taxon>
        <taxon>Metazoa</taxon>
        <taxon>Echinodermata</taxon>
        <taxon>Eleutherozoa</taxon>
        <taxon>Echinozoa</taxon>
        <taxon>Echinoidea</taxon>
        <taxon>Euechinoidea</taxon>
        <taxon>Echinacea</taxon>
        <taxon>Camarodonta</taxon>
        <taxon>Echinidea</taxon>
        <taxon>Strongylocentrotidae</taxon>
        <taxon>Strongylocentrotus</taxon>
    </lineage>
</organism>
<dbReference type="OrthoDB" id="539213at2759"/>
<dbReference type="AlphaFoldDB" id="A0A7M7NV20"/>
<dbReference type="Proteomes" id="UP000007110">
    <property type="component" value="Unassembled WGS sequence"/>
</dbReference>